<keyword evidence="2" id="KW-0812">Transmembrane</keyword>
<gene>
    <name evidence="3" type="primary">pif-4</name>
    <name evidence="3" type="ORF">TONV_119</name>
</gene>
<dbReference type="RefSeq" id="YP_009116766.1">
    <property type="nucleotide sequence ID" value="NC_026242.1"/>
</dbReference>
<keyword evidence="4" id="KW-1185">Reference proteome</keyword>
<accession>A0A0B4VFY4</accession>
<keyword evidence="2" id="KW-1133">Transmembrane helix</keyword>
<feature type="transmembrane region" description="Helical" evidence="2">
    <location>
        <begin position="6"/>
        <end position="23"/>
    </location>
</feature>
<organism evidence="3 4">
    <name type="scientific">Tipula oleracea nudivirus</name>
    <dbReference type="NCBI Taxonomy" id="1546257"/>
    <lineage>
        <taxon>Viruses</taxon>
        <taxon>Viruses incertae sedis</taxon>
        <taxon>Naldaviricetes</taxon>
        <taxon>Lefavirales</taxon>
        <taxon>Nudiviridae</taxon>
        <taxon>Deltanudivirus</taxon>
        <taxon>Deltanudivirus tipoleraceae</taxon>
    </lineage>
</organism>
<dbReference type="Proteomes" id="UP000201058">
    <property type="component" value="Segment"/>
</dbReference>
<dbReference type="Pfam" id="PF04798">
    <property type="entry name" value="Baculo_19"/>
    <property type="match status" value="1"/>
</dbReference>
<sequence>MVPNYIYMIIFVIVFLIVVIILFKNRPTLIDDAYNTASRETRFSPTYFLIYDNSTENNCDRLIVVEPFSWMIWATNNRVFIVEDAPGYNCPAGSTAAIRVTRNIFTMDVECIRITPSALLNLYKDPVKVPYDITNSSVPDKFTVLDALNILFTKYITMGDTEDIDDENDLLKDIQNDPIMIDIQDAIVDKSLKRKIKLKNKIKRKIKKYDEECDDVDDELSIVNEKNNSVMYASSVIKYDADSLMGLDELYQSSNIKQNRKRRDIDTVYETNNLEHKKKKYFNEKIKSINNVKRLFYSHYQILKPEIQSEIFNRLYNNNSINQKYLK</sequence>
<dbReference type="GeneID" id="22921833"/>
<reference evidence="3 4" key="1">
    <citation type="journal article" date="2015" name="J. Virol.">
        <title>The genome of the nucleopolyhedrosis-causing virus from Tipula oleracea sheds new light on the Nudiviridae family.</title>
        <authorList>
            <person name="Bezier A."/>
            <person name="Theze J."/>
            <person name="Gavory F."/>
            <person name="Gaillard J."/>
            <person name="Poulain J."/>
            <person name="Drezen J.M."/>
            <person name="Herniou E.A."/>
        </authorList>
    </citation>
    <scope>NUCLEOTIDE SEQUENCE [LARGE SCALE GENOMIC DNA]</scope>
    <source>
        <strain evidence="3">35</strain>
    </source>
</reference>
<name>A0A0B4VFY4_9VIRU</name>
<keyword evidence="1" id="KW-0175">Coiled coil</keyword>
<evidence type="ECO:0000313" key="4">
    <source>
        <dbReference type="Proteomes" id="UP000201058"/>
    </source>
</evidence>
<evidence type="ECO:0000313" key="3">
    <source>
        <dbReference type="EMBL" id="AJD20179.1"/>
    </source>
</evidence>
<protein>
    <submittedName>
        <fullName evidence="3">PIF-4</fullName>
    </submittedName>
</protein>
<dbReference type="EMBL" id="KM610234">
    <property type="protein sequence ID" value="AJD20179.1"/>
    <property type="molecule type" value="Genomic_DNA"/>
</dbReference>
<dbReference type="InterPro" id="IPR006883">
    <property type="entry name" value="AcMNPV_PIF-4"/>
</dbReference>
<evidence type="ECO:0000256" key="1">
    <source>
        <dbReference type="SAM" id="Coils"/>
    </source>
</evidence>
<feature type="coiled-coil region" evidence="1">
    <location>
        <begin position="192"/>
        <end position="226"/>
    </location>
</feature>
<evidence type="ECO:0000256" key="2">
    <source>
        <dbReference type="SAM" id="Phobius"/>
    </source>
</evidence>
<dbReference type="OrthoDB" id="21912at10239"/>
<dbReference type="KEGG" id="vg:22921833"/>
<proteinExistence type="predicted"/>
<keyword evidence="2" id="KW-0472">Membrane</keyword>